<dbReference type="InterPro" id="IPR035899">
    <property type="entry name" value="DBL_dom_sf"/>
</dbReference>
<accession>A0A6A6Y1P1</accession>
<evidence type="ECO:0000313" key="4">
    <source>
        <dbReference type="Proteomes" id="UP000504636"/>
    </source>
</evidence>
<feature type="compositionally biased region" description="Polar residues" evidence="1">
    <location>
        <begin position="413"/>
        <end position="422"/>
    </location>
</feature>
<dbReference type="Gene3D" id="2.30.29.30">
    <property type="entry name" value="Pleckstrin-homology domain (PH domain)/Phosphotyrosine-binding domain (PTB)"/>
    <property type="match status" value="1"/>
</dbReference>
<dbReference type="EMBL" id="MU003722">
    <property type="protein sequence ID" value="KAF2802570.1"/>
    <property type="molecule type" value="Genomic_DNA"/>
</dbReference>
<dbReference type="OrthoDB" id="5365701at2759"/>
<evidence type="ECO:0000313" key="5">
    <source>
        <dbReference type="RefSeq" id="XP_033569534.1"/>
    </source>
</evidence>
<dbReference type="InterPro" id="IPR001849">
    <property type="entry name" value="PH_domain"/>
</dbReference>
<reference evidence="3 5" key="1">
    <citation type="journal article" date="2020" name="Stud. Mycol.">
        <title>101 Dothideomycetes genomes: a test case for predicting lifestyles and emergence of pathogens.</title>
        <authorList>
            <person name="Haridas S."/>
            <person name="Albert R."/>
            <person name="Binder M."/>
            <person name="Bloem J."/>
            <person name="Labutti K."/>
            <person name="Salamov A."/>
            <person name="Andreopoulos B."/>
            <person name="Baker S."/>
            <person name="Barry K."/>
            <person name="Bills G."/>
            <person name="Bluhm B."/>
            <person name="Cannon C."/>
            <person name="Castanera R."/>
            <person name="Culley D."/>
            <person name="Daum C."/>
            <person name="Ezra D."/>
            <person name="Gonzalez J."/>
            <person name="Henrissat B."/>
            <person name="Kuo A."/>
            <person name="Liang C."/>
            <person name="Lipzen A."/>
            <person name="Lutzoni F."/>
            <person name="Magnuson J."/>
            <person name="Mondo S."/>
            <person name="Nolan M."/>
            <person name="Ohm R."/>
            <person name="Pangilinan J."/>
            <person name="Park H.-J."/>
            <person name="Ramirez L."/>
            <person name="Alfaro M."/>
            <person name="Sun H."/>
            <person name="Tritt A."/>
            <person name="Yoshinaga Y."/>
            <person name="Zwiers L.-H."/>
            <person name="Turgeon B."/>
            <person name="Goodwin S."/>
            <person name="Spatafora J."/>
            <person name="Crous P."/>
            <person name="Grigoriev I."/>
        </authorList>
    </citation>
    <scope>NUCLEOTIDE SEQUENCE</scope>
    <source>
        <strain evidence="3 5">CBS 304.34</strain>
    </source>
</reference>
<reference evidence="5" key="2">
    <citation type="submission" date="2020-04" db="EMBL/GenBank/DDBJ databases">
        <authorList>
            <consortium name="NCBI Genome Project"/>
        </authorList>
    </citation>
    <scope>NUCLEOTIDE SEQUENCE</scope>
    <source>
        <strain evidence="5">CBS 304.34</strain>
    </source>
</reference>
<keyword evidence="4" id="KW-1185">Reference proteome</keyword>
<dbReference type="InterPro" id="IPR011993">
    <property type="entry name" value="PH-like_dom_sf"/>
</dbReference>
<evidence type="ECO:0000259" key="2">
    <source>
        <dbReference type="SMART" id="SM00233"/>
    </source>
</evidence>
<gene>
    <name evidence="3 5" type="ORF">BDZ99DRAFT_200839</name>
</gene>
<dbReference type="AlphaFoldDB" id="A0A6A6Y1P1"/>
<dbReference type="InterPro" id="IPR052233">
    <property type="entry name" value="Rho-type_GEFs"/>
</dbReference>
<dbReference type="PANTHER" id="PTHR46572:SF1">
    <property type="entry name" value="RHO1 GUANINE NUCLEOTIDE EXCHANGE FACTOR TUS1"/>
    <property type="match status" value="1"/>
</dbReference>
<dbReference type="SMART" id="SM00233">
    <property type="entry name" value="PH"/>
    <property type="match status" value="1"/>
</dbReference>
<dbReference type="Proteomes" id="UP000504636">
    <property type="component" value="Unplaced"/>
</dbReference>
<dbReference type="Gene3D" id="1.20.900.10">
    <property type="entry name" value="Dbl homology (DH) domain"/>
    <property type="match status" value="1"/>
</dbReference>
<organism evidence="3">
    <name type="scientific">Mytilinidion resinicola</name>
    <dbReference type="NCBI Taxonomy" id="574789"/>
    <lineage>
        <taxon>Eukaryota</taxon>
        <taxon>Fungi</taxon>
        <taxon>Dikarya</taxon>
        <taxon>Ascomycota</taxon>
        <taxon>Pezizomycotina</taxon>
        <taxon>Dothideomycetes</taxon>
        <taxon>Pleosporomycetidae</taxon>
        <taxon>Mytilinidiales</taxon>
        <taxon>Mytilinidiaceae</taxon>
        <taxon>Mytilinidion</taxon>
    </lineage>
</organism>
<feature type="compositionally biased region" description="Low complexity" evidence="1">
    <location>
        <begin position="374"/>
        <end position="399"/>
    </location>
</feature>
<dbReference type="GeneID" id="54454139"/>
<sequence length="835" mass="93096">MDPLSVAANVINVLSETIRCAKGLYDLRDKYRDAYVTITSIYSESMVISAALSQVQNLLLHDALGQKPDLEAAFDTALTGCMVVYSCLDEEVQRLAGSGPPGGDLGWRERSRIVWEEDRMKELLLQIRGQQTAMTLLIQGLQMESLGDIRRLLRENSGTLEQIATRSKSLRSTHPRIKVPDSIFKANDNAKSGVDANSIISQAEFDFDDQVVNSKAYRRAMAAAEARNGNPKPQAEVVQGDLINFDDPEDEPQLQALSDTLEELQNLDLSGVASNADAPVFEDLEPDPFLDDIERSYLPFMPPIVSTKTGSTSNPVELVEKREDPERNTAPTQGTVDAPTMEEEKPPLPPRRSAATAQLTDHRSPLVTNFTGTSSHLSSNLDDSSSAVSSSSTRTAVESMTTVDSRPLRSEESSPQATSASSVPRRKPLSEKSQSNLDLFKTLSSENDDIKVVSAREIDRHTLWAGMIQSESDLISRLSSFNRIFVIPVLSNWPVLAKHLEALQMIKELIALHKDHFRLPMNSQISQSPFATCDPQFISAWVAKSQVTYRTYHQRLPHAQHAIRLTLSTNAKFRSFVNTLGLRPVWLGKTWEDFTNIPTLQVQLYIDNLNSILGSYDILAPGQVHQREVEVLKQSLHSLQKLQYSCRAIQEKSMRREQLQSLYRRIQTLNSDFLNVLNISDPARTIIHQGALAVRIKGKGPWKPVHAVLLDNNLFWGKVRSPKTGETNADAPTEGKFWILEEPLTTTELSATLPDVDNQFVKATVIDEVPRGSVIYQFFVKTNTLTHTLGTLSVRDRQMWMGKIGEATALDRSEQRYPGFSSSIPIFTDTVWASS</sequence>
<dbReference type="RefSeq" id="XP_033569534.1">
    <property type="nucleotide sequence ID" value="XM_033713246.1"/>
</dbReference>
<dbReference type="SUPFAM" id="SSF48065">
    <property type="entry name" value="DBL homology domain (DH-domain)"/>
    <property type="match status" value="1"/>
</dbReference>
<dbReference type="PANTHER" id="PTHR46572">
    <property type="entry name" value="RHO1 GDP-GTP EXCHANGE PROTEIN 1-RELATED"/>
    <property type="match status" value="1"/>
</dbReference>
<reference evidence="5" key="3">
    <citation type="submission" date="2025-04" db="UniProtKB">
        <authorList>
            <consortium name="RefSeq"/>
        </authorList>
    </citation>
    <scope>IDENTIFICATION</scope>
    <source>
        <strain evidence="5">CBS 304.34</strain>
    </source>
</reference>
<feature type="compositionally biased region" description="Basic and acidic residues" evidence="1">
    <location>
        <begin position="318"/>
        <end position="327"/>
    </location>
</feature>
<protein>
    <recommendedName>
        <fullName evidence="2">PH domain-containing protein</fullName>
    </recommendedName>
</protein>
<feature type="domain" description="PH" evidence="2">
    <location>
        <begin position="686"/>
        <end position="811"/>
    </location>
</feature>
<proteinExistence type="predicted"/>
<feature type="region of interest" description="Disordered" evidence="1">
    <location>
        <begin position="304"/>
        <end position="434"/>
    </location>
</feature>
<feature type="compositionally biased region" description="Polar residues" evidence="1">
    <location>
        <begin position="306"/>
        <end position="315"/>
    </location>
</feature>
<name>A0A6A6Y1P1_9PEZI</name>
<evidence type="ECO:0000256" key="1">
    <source>
        <dbReference type="SAM" id="MobiDB-lite"/>
    </source>
</evidence>
<dbReference type="SUPFAM" id="SSF50729">
    <property type="entry name" value="PH domain-like"/>
    <property type="match status" value="1"/>
</dbReference>
<evidence type="ECO:0000313" key="3">
    <source>
        <dbReference type="EMBL" id="KAF2802570.1"/>
    </source>
</evidence>